<evidence type="ECO:0000259" key="14">
    <source>
        <dbReference type="PROSITE" id="PS51384"/>
    </source>
</evidence>
<gene>
    <name evidence="11" type="primary">pyrK</name>
    <name evidence="15" type="ORF">HLI_02065</name>
</gene>
<comment type="cofactor">
    <cofactor evidence="11 12">
        <name>FAD</name>
        <dbReference type="ChEBI" id="CHEBI:57692"/>
    </cofactor>
    <text evidence="11 12">Binds 1 FAD per subunit.</text>
</comment>
<keyword evidence="8 11" id="KW-0249">Electron transport</keyword>
<dbReference type="Pfam" id="PF10418">
    <property type="entry name" value="DHODB_Fe-S_bind"/>
    <property type="match status" value="1"/>
</dbReference>
<comment type="function">
    <text evidence="11">Responsible for channeling the electrons from the oxidation of dihydroorotate from the FMN redox center in the PyrD type B subunit to the ultimate electron acceptor NAD(+).</text>
</comment>
<dbReference type="PROSITE" id="PS51384">
    <property type="entry name" value="FAD_FR"/>
    <property type="match status" value="1"/>
</dbReference>
<evidence type="ECO:0000256" key="8">
    <source>
        <dbReference type="ARBA" id="ARBA00022982"/>
    </source>
</evidence>
<evidence type="ECO:0000256" key="5">
    <source>
        <dbReference type="ARBA" id="ARBA00022723"/>
    </source>
</evidence>
<dbReference type="Gene3D" id="2.10.240.10">
    <property type="entry name" value="Dihydroorotate dehydrogenase, electron transfer subunit"/>
    <property type="match status" value="1"/>
</dbReference>
<keyword evidence="9 11" id="KW-0408">Iron</keyword>
<dbReference type="InterPro" id="IPR017938">
    <property type="entry name" value="Riboflavin_synthase-like_b-brl"/>
</dbReference>
<evidence type="ECO:0000256" key="10">
    <source>
        <dbReference type="ARBA" id="ARBA00023014"/>
    </source>
</evidence>
<dbReference type="InterPro" id="IPR017927">
    <property type="entry name" value="FAD-bd_FR_type"/>
</dbReference>
<comment type="pathway">
    <text evidence="11">Pyrimidine metabolism; UMP biosynthesis via de novo pathway; orotate from (S)-dihydroorotate (NAD(+) route): step 1/1.</text>
</comment>
<name>A0A410M8N7_9BACI</name>
<reference evidence="15 16" key="1">
    <citation type="submission" date="2018-01" db="EMBL/GenBank/DDBJ databases">
        <title>The whole genome sequencing and assembly of Halobacillus litoralis ERB031 strain.</title>
        <authorList>
            <person name="Lee S.-J."/>
            <person name="Park M.-K."/>
            <person name="Kim J.-Y."/>
            <person name="Lee Y.-J."/>
            <person name="Yi H."/>
            <person name="Bahn Y.-S."/>
            <person name="Kim J.F."/>
            <person name="Lee D.-W."/>
        </authorList>
    </citation>
    <scope>NUCLEOTIDE SEQUENCE [LARGE SCALE GENOMIC DNA]</scope>
    <source>
        <strain evidence="15 16">ERB 031</strain>
    </source>
</reference>
<feature type="domain" description="FAD-binding FR-type" evidence="14">
    <location>
        <begin position="1"/>
        <end position="99"/>
    </location>
</feature>
<dbReference type="SUPFAM" id="SSF52343">
    <property type="entry name" value="Ferredoxin reductase-like, C-terminal NADP-linked domain"/>
    <property type="match status" value="1"/>
</dbReference>
<evidence type="ECO:0000256" key="2">
    <source>
        <dbReference type="ARBA" id="ARBA00022448"/>
    </source>
</evidence>
<evidence type="ECO:0000256" key="11">
    <source>
        <dbReference type="HAMAP-Rule" id="MF_01211"/>
    </source>
</evidence>
<dbReference type="GO" id="GO:0050660">
    <property type="term" value="F:flavin adenine dinucleotide binding"/>
    <property type="evidence" value="ECO:0007669"/>
    <property type="project" value="InterPro"/>
</dbReference>
<comment type="cofactor">
    <cofactor evidence="11">
        <name>[2Fe-2S] cluster</name>
        <dbReference type="ChEBI" id="CHEBI:190135"/>
    </cofactor>
    <text evidence="11">Binds 1 [2Fe-2S] cluster per subunit.</text>
</comment>
<keyword evidence="4 11" id="KW-0001">2Fe-2S</keyword>
<dbReference type="KEGG" id="hli:HLI_02065"/>
<dbReference type="PIRSF" id="PIRSF006816">
    <property type="entry name" value="Cyc3_hyd_g"/>
    <property type="match status" value="1"/>
</dbReference>
<dbReference type="PANTHER" id="PTHR43513:SF3">
    <property type="entry name" value="DIHYDROOROTATE DEHYDROGENASE B (NAD(+)), ELECTRON TRANSFER SUBUNIT-RELATED"/>
    <property type="match status" value="1"/>
</dbReference>
<accession>A0A410M8N7</accession>
<dbReference type="HAMAP" id="MF_01211">
    <property type="entry name" value="DHODB_Fe_S_bind"/>
    <property type="match status" value="1"/>
</dbReference>
<comment type="cofactor">
    <cofactor evidence="13">
        <name>[2Fe-2S] cluster</name>
        <dbReference type="ChEBI" id="CHEBI:190135"/>
    </cofactor>
    <text evidence="13">Binds 1 [2Fe-2S] cluster per subunit.</text>
</comment>
<keyword evidence="7 11" id="KW-0665">Pyrimidine biosynthesis</keyword>
<dbReference type="InterPro" id="IPR050353">
    <property type="entry name" value="PyrK_electron_transfer"/>
</dbReference>
<dbReference type="InterPro" id="IPR039261">
    <property type="entry name" value="FNR_nucleotide-bd"/>
</dbReference>
<evidence type="ECO:0000256" key="13">
    <source>
        <dbReference type="PIRSR" id="PIRSR006816-2"/>
    </source>
</evidence>
<feature type="binding site" evidence="11 13">
    <location>
        <position position="225"/>
    </location>
    <ligand>
        <name>[2Fe-2S] cluster</name>
        <dbReference type="ChEBI" id="CHEBI:190135"/>
    </ligand>
</feature>
<evidence type="ECO:0000256" key="3">
    <source>
        <dbReference type="ARBA" id="ARBA00022630"/>
    </source>
</evidence>
<dbReference type="Gene3D" id="3.40.50.80">
    <property type="entry name" value="Nucleotide-binding domain of ferredoxin-NADP reductase (FNR) module"/>
    <property type="match status" value="1"/>
</dbReference>
<dbReference type="AlphaFoldDB" id="A0A410M8N7"/>
<comment type="subunit">
    <text evidence="11">Heterotetramer of 2 PyrK and 2 PyrD type B subunits.</text>
</comment>
<dbReference type="OrthoDB" id="9778346at2"/>
<dbReference type="InterPro" id="IPR019480">
    <property type="entry name" value="Dihydroorotate_DH_Fe-S-bd"/>
</dbReference>
<evidence type="ECO:0000256" key="7">
    <source>
        <dbReference type="ARBA" id="ARBA00022975"/>
    </source>
</evidence>
<dbReference type="GO" id="GO:0016491">
    <property type="term" value="F:oxidoreductase activity"/>
    <property type="evidence" value="ECO:0007669"/>
    <property type="project" value="InterPro"/>
</dbReference>
<evidence type="ECO:0000313" key="15">
    <source>
        <dbReference type="EMBL" id="QAS51071.1"/>
    </source>
</evidence>
<keyword evidence="3 11" id="KW-0285">Flavoprotein</keyword>
<dbReference type="InterPro" id="IPR023455">
    <property type="entry name" value="Dihydroorotate_DHASE_ETsu"/>
</dbReference>
<dbReference type="SUPFAM" id="SSF63380">
    <property type="entry name" value="Riboflavin synthase domain-like"/>
    <property type="match status" value="1"/>
</dbReference>
<dbReference type="Proteomes" id="UP000287756">
    <property type="component" value="Chromosome"/>
</dbReference>
<keyword evidence="10 11" id="KW-0411">Iron-sulfur</keyword>
<dbReference type="GO" id="GO:0051537">
    <property type="term" value="F:2 iron, 2 sulfur cluster binding"/>
    <property type="evidence" value="ECO:0007669"/>
    <property type="project" value="UniProtKB-KW"/>
</dbReference>
<evidence type="ECO:0000256" key="9">
    <source>
        <dbReference type="ARBA" id="ARBA00023004"/>
    </source>
</evidence>
<keyword evidence="6 11" id="KW-0274">FAD</keyword>
<dbReference type="EMBL" id="CP026118">
    <property type="protein sequence ID" value="QAS51071.1"/>
    <property type="molecule type" value="Genomic_DNA"/>
</dbReference>
<evidence type="ECO:0000256" key="6">
    <source>
        <dbReference type="ARBA" id="ARBA00022827"/>
    </source>
</evidence>
<keyword evidence="5 11" id="KW-0479">Metal-binding</keyword>
<dbReference type="CDD" id="cd06218">
    <property type="entry name" value="DHOD_e_trans"/>
    <property type="match status" value="1"/>
</dbReference>
<evidence type="ECO:0000256" key="1">
    <source>
        <dbReference type="ARBA" id="ARBA00006422"/>
    </source>
</evidence>
<dbReference type="PRINTS" id="PR00409">
    <property type="entry name" value="PHDIOXRDTASE"/>
</dbReference>
<feature type="binding site" evidence="11 12">
    <location>
        <begin position="74"/>
        <end position="75"/>
    </location>
    <ligand>
        <name>FAD</name>
        <dbReference type="ChEBI" id="CHEBI:57692"/>
    </ligand>
</feature>
<feature type="binding site" evidence="11 13">
    <location>
        <position position="239"/>
    </location>
    <ligand>
        <name>[2Fe-2S] cluster</name>
        <dbReference type="ChEBI" id="CHEBI:190135"/>
    </ligand>
</feature>
<comment type="caution">
    <text evidence="11">Lacks conserved residue(s) required for the propagation of feature annotation.</text>
</comment>
<dbReference type="GO" id="GO:0046872">
    <property type="term" value="F:metal ion binding"/>
    <property type="evidence" value="ECO:0007669"/>
    <property type="project" value="UniProtKB-KW"/>
</dbReference>
<evidence type="ECO:0000256" key="12">
    <source>
        <dbReference type="PIRSR" id="PIRSR006816-1"/>
    </source>
</evidence>
<dbReference type="PANTHER" id="PTHR43513">
    <property type="entry name" value="DIHYDROOROTATE DEHYDROGENASE B (NAD(+)), ELECTRON TRANSFER SUBUNIT"/>
    <property type="match status" value="1"/>
</dbReference>
<sequence length="253" mass="27623">MKRELMEITEHHLVAKDTYRMILKGAMADEAVQPGQFVHIRISSDHYLRRPVSICDIDPQNGTMTLLYKVLGKGTEALTEKKAGGQLDVLGPGGKGFPVDEVECKHALLIGGGIGVPPLYNLARQLRDKDIHVTSILGFQSLSDAFLIKEFGALGDVFVTTDDGTLGHQGRVTDLLADLQGTFDMYFTCGPTVMLKAVSDELPDVPGYISMEERMGCGIGACFACVVESHDEKGYRRICCDGPVFDSREVVLK</sequence>
<dbReference type="RefSeq" id="WP_128522833.1">
    <property type="nucleotide sequence ID" value="NZ_CANLVY010000004.1"/>
</dbReference>
<evidence type="ECO:0000256" key="4">
    <source>
        <dbReference type="ARBA" id="ARBA00022714"/>
    </source>
</evidence>
<dbReference type="GO" id="GO:0044205">
    <property type="term" value="P:'de novo' UMP biosynthetic process"/>
    <property type="evidence" value="ECO:0007669"/>
    <property type="project" value="UniProtKB-UniRule"/>
</dbReference>
<evidence type="ECO:0000313" key="16">
    <source>
        <dbReference type="Proteomes" id="UP000287756"/>
    </source>
</evidence>
<feature type="binding site" evidence="11 12">
    <location>
        <begin position="50"/>
        <end position="53"/>
    </location>
    <ligand>
        <name>FAD</name>
        <dbReference type="ChEBI" id="CHEBI:57692"/>
    </ligand>
</feature>
<dbReference type="Gene3D" id="2.40.30.10">
    <property type="entry name" value="Translation factors"/>
    <property type="match status" value="1"/>
</dbReference>
<comment type="similarity">
    <text evidence="1 11">Belongs to the PyrK family.</text>
</comment>
<organism evidence="15 16">
    <name type="scientific">Halobacillus litoralis</name>
    <dbReference type="NCBI Taxonomy" id="45668"/>
    <lineage>
        <taxon>Bacteria</taxon>
        <taxon>Bacillati</taxon>
        <taxon>Bacillota</taxon>
        <taxon>Bacilli</taxon>
        <taxon>Bacillales</taxon>
        <taxon>Bacillaceae</taxon>
        <taxon>Halobacillus</taxon>
    </lineage>
</organism>
<dbReference type="NCBIfam" id="NF000799">
    <property type="entry name" value="PRK00054.1-4"/>
    <property type="match status" value="1"/>
</dbReference>
<dbReference type="InterPro" id="IPR037117">
    <property type="entry name" value="Dihydroorotate_DH_ele_sf"/>
</dbReference>
<dbReference type="InterPro" id="IPR012165">
    <property type="entry name" value="Cyt_c3_hydrogenase_gsu"/>
</dbReference>
<dbReference type="UniPathway" id="UPA00070">
    <property type="reaction ID" value="UER00945"/>
</dbReference>
<dbReference type="Pfam" id="PF00970">
    <property type="entry name" value="FAD_binding_6"/>
    <property type="match status" value="1"/>
</dbReference>
<protein>
    <recommendedName>
        <fullName evidence="11">Dihydroorotate dehydrogenase B (NAD(+)), electron transfer subunit</fullName>
    </recommendedName>
    <alternativeName>
        <fullName evidence="11">Dihydroorotate oxidase B, electron transfer subunit</fullName>
    </alternativeName>
</protein>
<dbReference type="InterPro" id="IPR008333">
    <property type="entry name" value="Cbr1-like_FAD-bd_dom"/>
</dbReference>
<keyword evidence="2 11" id="KW-0813">Transport</keyword>
<feature type="binding site" evidence="11 13">
    <location>
        <position position="217"/>
    </location>
    <ligand>
        <name>[2Fe-2S] cluster</name>
        <dbReference type="ChEBI" id="CHEBI:190135"/>
    </ligand>
</feature>
<feature type="binding site" evidence="11 13">
    <location>
        <position position="222"/>
    </location>
    <ligand>
        <name>[2Fe-2S] cluster</name>
        <dbReference type="ChEBI" id="CHEBI:190135"/>
    </ligand>
</feature>
<dbReference type="GO" id="GO:0009055">
    <property type="term" value="F:electron transfer activity"/>
    <property type="evidence" value="ECO:0007669"/>
    <property type="project" value="UniProtKB-UniRule"/>
</dbReference>
<proteinExistence type="inferred from homology"/>